<gene>
    <name evidence="2" type="ORF">ACFOWE_17755</name>
</gene>
<evidence type="ECO:0000313" key="2">
    <source>
        <dbReference type="EMBL" id="MFC4060153.1"/>
    </source>
</evidence>
<evidence type="ECO:0000313" key="3">
    <source>
        <dbReference type="Proteomes" id="UP001595850"/>
    </source>
</evidence>
<evidence type="ECO:0008006" key="4">
    <source>
        <dbReference type="Google" id="ProtNLM"/>
    </source>
</evidence>
<keyword evidence="3" id="KW-1185">Reference proteome</keyword>
<accession>A0ABV8I7G9</accession>
<sequence>MVALVNLAAMTVFLWHQTVLAAAALAALRSGPVPGLLTPPMDAAWMAQRLAWLPVLAALLLLVRLAGSVRRTAPGTAAPTEAPTAALTVVPPAALTVVPRRKGR</sequence>
<name>A0ABV8I7G9_9ACTN</name>
<protein>
    <recommendedName>
        <fullName evidence="4">Acyltransferase</fullName>
    </recommendedName>
</protein>
<proteinExistence type="predicted"/>
<keyword evidence="1" id="KW-1133">Transmembrane helix</keyword>
<feature type="transmembrane region" description="Helical" evidence="1">
    <location>
        <begin position="50"/>
        <end position="67"/>
    </location>
</feature>
<dbReference type="EMBL" id="JBHSBM010000017">
    <property type="protein sequence ID" value="MFC4060153.1"/>
    <property type="molecule type" value="Genomic_DNA"/>
</dbReference>
<organism evidence="2 3">
    <name type="scientific">Planomonospora corallina</name>
    <dbReference type="NCBI Taxonomy" id="1806052"/>
    <lineage>
        <taxon>Bacteria</taxon>
        <taxon>Bacillati</taxon>
        <taxon>Actinomycetota</taxon>
        <taxon>Actinomycetes</taxon>
        <taxon>Streptosporangiales</taxon>
        <taxon>Streptosporangiaceae</taxon>
        <taxon>Planomonospora</taxon>
    </lineage>
</organism>
<dbReference type="RefSeq" id="WP_377289043.1">
    <property type="nucleotide sequence ID" value="NZ_JBHSBM010000017.1"/>
</dbReference>
<reference evidence="3" key="1">
    <citation type="journal article" date="2019" name="Int. J. Syst. Evol. Microbiol.">
        <title>The Global Catalogue of Microorganisms (GCM) 10K type strain sequencing project: providing services to taxonomists for standard genome sequencing and annotation.</title>
        <authorList>
            <consortium name="The Broad Institute Genomics Platform"/>
            <consortium name="The Broad Institute Genome Sequencing Center for Infectious Disease"/>
            <person name="Wu L."/>
            <person name="Ma J."/>
        </authorList>
    </citation>
    <scope>NUCLEOTIDE SEQUENCE [LARGE SCALE GENOMIC DNA]</scope>
    <source>
        <strain evidence="3">TBRC 4489</strain>
    </source>
</reference>
<evidence type="ECO:0000256" key="1">
    <source>
        <dbReference type="SAM" id="Phobius"/>
    </source>
</evidence>
<keyword evidence="1" id="KW-0812">Transmembrane</keyword>
<comment type="caution">
    <text evidence="2">The sequence shown here is derived from an EMBL/GenBank/DDBJ whole genome shotgun (WGS) entry which is preliminary data.</text>
</comment>
<keyword evidence="1" id="KW-0472">Membrane</keyword>
<dbReference type="Proteomes" id="UP001595850">
    <property type="component" value="Unassembled WGS sequence"/>
</dbReference>